<evidence type="ECO:0000259" key="4">
    <source>
        <dbReference type="PROSITE" id="PS01179"/>
    </source>
</evidence>
<dbReference type="SUPFAM" id="SSF47923">
    <property type="entry name" value="Ypt/Rab-GAP domain of gyp1p"/>
    <property type="match status" value="2"/>
</dbReference>
<sequence>MATIVVRRKEACRLVGGSKFYEMMESAVRSDEVSIPSPTEKHDHMKPIESDDEFSDVDQECTVFSGVSYLGAQNISDPKSESDIQRIMKELSSMPESRDGIAVSISVPVCSQGLVVLYQADTNSVMTRYSVNRISFYARGSAGSAVASCFAFTWSHGETKESAVYRCHVFRCHIAEAVHQVSSCFAKAFERIPRSMASSLVGDLSAAPSMTGSLTEAIGPTVPPMQLMHVLECTVEIKETDAKGTFSHVPKERLGFKLRGGIDKQVTINVKQVTNNTQPETEDPQSTYNGGLYIERCFGILLAPGRSVKHSDMRLLEMVSGSSGGSGCSVCALWNAGESALAAFNVASGEGAPAYMSLALDLVIRGIPDPLRLIIETPVKIYPPSERFWYYSKRPLVQQFYINLKESVDALGQLQYEVASIETSDELDRSRLNLPLSLSSLLPSPLSSAPAPPSPSEPDSDGDEPLLSGTGEVSKDCGEDVLVNWAQVLRSWTGPRPRALNHLVRVGVPEALRGEVWLRLAGVDQNDKLMETYRTLISKDCPFEQVIQRDIARTFPAHDFFREAGGLGQDSLLRMARAYAVYDHEVGYCQGLSFLAATLLLHMPEEQAFCLLVKLMYGYGLRELYKDGFEALYMRLHQLDRLMEEQLNDLRVHFQELGVEPHMFASQWFLTVFTARFPLPLVYHILDVFLLQGIDTLFQIALALLSRSRKDLLQHDFEGVLKYFRVTLPKKCRAEESSRQIVKLACSIKVKRLPKYQQEYEKFIKESAEKEKINVELERLKVINNQLQQEKDALESQLAESRAASEENQKWATHYSAVSRDYREICARLDKQLHNMKDSVKDCVNCSVKLAQKDNKEETKQAADEKEGASETEARLRQRVRDLELELAQVKLAHVQAQCSNQELSHQLTVALNEVQSAVNQKQSVAPWLVRTLGSIMEAAQNRPSFQTYLPSTNQEQPAASLHRQGSFSNIQATHSQANLDRRVSEPYSPDVVRRKKDLNAKRHSMLVESNLTKDAKEINRRSHEVPIVKNLSMG</sequence>
<name>A0A8S1BII9_ARCPL</name>
<dbReference type="PROSITE" id="PS50086">
    <property type="entry name" value="TBC_RABGAP"/>
    <property type="match status" value="1"/>
</dbReference>
<protein>
    <recommendedName>
        <fullName evidence="10">Rab GTPase-activating protein 1-like</fullName>
    </recommendedName>
</protein>
<dbReference type="Pfam" id="PF00566">
    <property type="entry name" value="RabGAP-TBC"/>
    <property type="match status" value="1"/>
</dbReference>
<dbReference type="SMART" id="SM00164">
    <property type="entry name" value="TBC"/>
    <property type="match status" value="1"/>
</dbReference>
<dbReference type="Pfam" id="PF00640">
    <property type="entry name" value="PID"/>
    <property type="match status" value="1"/>
</dbReference>
<feature type="region of interest" description="Disordered" evidence="3">
    <location>
        <begin position="443"/>
        <end position="474"/>
    </location>
</feature>
<keyword evidence="8" id="KW-1185">Reference proteome</keyword>
<feature type="coiled-coil region" evidence="2">
    <location>
        <begin position="770"/>
        <end position="807"/>
    </location>
</feature>
<dbReference type="InterPro" id="IPR000195">
    <property type="entry name" value="Rab-GAP-TBC_dom"/>
</dbReference>
<accession>A0A8S1BII9</accession>
<dbReference type="AlphaFoldDB" id="A0A8S1BII9"/>
<evidence type="ECO:0000313" key="7">
    <source>
        <dbReference type="EMBL" id="CAB3259174.1"/>
    </source>
</evidence>
<dbReference type="Proteomes" id="UP000494106">
    <property type="component" value="Unassembled WGS sequence"/>
</dbReference>
<keyword evidence="1" id="KW-0343">GTPase activation</keyword>
<gene>
    <name evidence="6" type="ORF">APLA_LOCUS15874</name>
    <name evidence="7" type="ORF">APLA_LOCUS16902</name>
</gene>
<feature type="region of interest" description="Disordered" evidence="3">
    <location>
        <begin position="854"/>
        <end position="874"/>
    </location>
</feature>
<evidence type="ECO:0000313" key="9">
    <source>
        <dbReference type="Proteomes" id="UP000494256"/>
    </source>
</evidence>
<dbReference type="Gene3D" id="1.10.472.80">
    <property type="entry name" value="Ypt/Rab-GAP domain of gyp1p, domain 3"/>
    <property type="match status" value="1"/>
</dbReference>
<dbReference type="Gene3D" id="2.30.29.30">
    <property type="entry name" value="Pleckstrin-homology domain (PH domain)/Phosphotyrosine-binding domain (PTB)"/>
    <property type="match status" value="1"/>
</dbReference>
<dbReference type="FunFam" id="1.10.472.80:FF:000027">
    <property type="entry name" value="GTPase activating protein (Evi5)"/>
    <property type="match status" value="1"/>
</dbReference>
<dbReference type="FunFam" id="1.10.8.270:FF:000001">
    <property type="entry name" value="TBC1 domain family member 1"/>
    <property type="match status" value="1"/>
</dbReference>
<dbReference type="EMBL" id="CADEBD010000530">
    <property type="protein sequence ID" value="CAB3257283.1"/>
    <property type="molecule type" value="Genomic_DNA"/>
</dbReference>
<dbReference type="Pfam" id="PF12473">
    <property type="entry name" value="DUF3694"/>
    <property type="match status" value="1"/>
</dbReference>
<feature type="domain" description="Rab-GAP TBC" evidence="5">
    <location>
        <begin position="507"/>
        <end position="693"/>
    </location>
</feature>
<dbReference type="EMBL" id="CADEBC010000608">
    <property type="protein sequence ID" value="CAB3259174.1"/>
    <property type="molecule type" value="Genomic_DNA"/>
</dbReference>
<evidence type="ECO:0000256" key="2">
    <source>
        <dbReference type="SAM" id="Coils"/>
    </source>
</evidence>
<dbReference type="PROSITE" id="PS01179">
    <property type="entry name" value="PID"/>
    <property type="match status" value="1"/>
</dbReference>
<feature type="domain" description="PID" evidence="4">
    <location>
        <begin position="67"/>
        <end position="190"/>
    </location>
</feature>
<dbReference type="Gene3D" id="1.10.10.750">
    <property type="entry name" value="Ypt/Rab-GAP domain of gyp1p, domain 1"/>
    <property type="match status" value="1"/>
</dbReference>
<dbReference type="InterPro" id="IPR050302">
    <property type="entry name" value="Rab_GAP_TBC_domain"/>
</dbReference>
<dbReference type="InterPro" id="IPR022164">
    <property type="entry name" value="Kinesin-like"/>
</dbReference>
<dbReference type="PANTHER" id="PTHR47219:SF9">
    <property type="entry name" value="GTPASE ACTIVATING PROTEIN AND CENTROSOME-ASSOCIATED, ISOFORM B"/>
    <property type="match status" value="1"/>
</dbReference>
<dbReference type="SMART" id="SM00462">
    <property type="entry name" value="PTB"/>
    <property type="match status" value="1"/>
</dbReference>
<comment type="caution">
    <text evidence="7">The sequence shown here is derived from an EMBL/GenBank/DDBJ whole genome shotgun (WGS) entry which is preliminary data.</text>
</comment>
<dbReference type="InterPro" id="IPR006020">
    <property type="entry name" value="PTB/PI_dom"/>
</dbReference>
<organism evidence="7 8">
    <name type="scientific">Arctia plantaginis</name>
    <name type="common">Wood tiger moth</name>
    <name type="synonym">Phalaena plantaginis</name>
    <dbReference type="NCBI Taxonomy" id="874455"/>
    <lineage>
        <taxon>Eukaryota</taxon>
        <taxon>Metazoa</taxon>
        <taxon>Ecdysozoa</taxon>
        <taxon>Arthropoda</taxon>
        <taxon>Hexapoda</taxon>
        <taxon>Insecta</taxon>
        <taxon>Pterygota</taxon>
        <taxon>Neoptera</taxon>
        <taxon>Endopterygota</taxon>
        <taxon>Lepidoptera</taxon>
        <taxon>Glossata</taxon>
        <taxon>Ditrysia</taxon>
        <taxon>Noctuoidea</taxon>
        <taxon>Erebidae</taxon>
        <taxon>Arctiinae</taxon>
        <taxon>Arctia</taxon>
    </lineage>
</organism>
<dbReference type="InterPro" id="IPR035969">
    <property type="entry name" value="Rab-GAP_TBC_sf"/>
</dbReference>
<dbReference type="PANTHER" id="PTHR47219">
    <property type="entry name" value="RAB GTPASE-ACTIVATING PROTEIN 1-LIKE"/>
    <property type="match status" value="1"/>
</dbReference>
<dbReference type="Proteomes" id="UP000494256">
    <property type="component" value="Unassembled WGS sequence"/>
</dbReference>
<evidence type="ECO:0000256" key="3">
    <source>
        <dbReference type="SAM" id="MobiDB-lite"/>
    </source>
</evidence>
<evidence type="ECO:0000313" key="6">
    <source>
        <dbReference type="EMBL" id="CAB3257283.1"/>
    </source>
</evidence>
<evidence type="ECO:0008006" key="10">
    <source>
        <dbReference type="Google" id="ProtNLM"/>
    </source>
</evidence>
<evidence type="ECO:0000313" key="8">
    <source>
        <dbReference type="Proteomes" id="UP000494106"/>
    </source>
</evidence>
<proteinExistence type="predicted"/>
<evidence type="ECO:0000256" key="1">
    <source>
        <dbReference type="ARBA" id="ARBA00022468"/>
    </source>
</evidence>
<dbReference type="GO" id="GO:0005096">
    <property type="term" value="F:GTPase activator activity"/>
    <property type="evidence" value="ECO:0007669"/>
    <property type="project" value="UniProtKB-KW"/>
</dbReference>
<dbReference type="OrthoDB" id="295078at2759"/>
<keyword evidence="2" id="KW-0175">Coiled coil</keyword>
<dbReference type="Gene3D" id="1.10.8.270">
    <property type="entry name" value="putative rabgap domain of human tbc1 domain family member 14 like domains"/>
    <property type="match status" value="1"/>
</dbReference>
<evidence type="ECO:0000259" key="5">
    <source>
        <dbReference type="PROSITE" id="PS50086"/>
    </source>
</evidence>
<reference evidence="8 9" key="1">
    <citation type="submission" date="2020-04" db="EMBL/GenBank/DDBJ databases">
        <authorList>
            <person name="Wallbank WR R."/>
            <person name="Pardo Diaz C."/>
            <person name="Kozak K."/>
            <person name="Martin S."/>
            <person name="Jiggins C."/>
            <person name="Moest M."/>
            <person name="Warren A I."/>
            <person name="Byers J.R.P. K."/>
            <person name="Montejo-Kovacevich G."/>
            <person name="Yen C E."/>
        </authorList>
    </citation>
    <scope>NUCLEOTIDE SEQUENCE [LARGE SCALE GENOMIC DNA]</scope>
</reference>
<dbReference type="SUPFAM" id="SSF50729">
    <property type="entry name" value="PH domain-like"/>
    <property type="match status" value="1"/>
</dbReference>
<dbReference type="GO" id="GO:0031267">
    <property type="term" value="F:small GTPase binding"/>
    <property type="evidence" value="ECO:0007669"/>
    <property type="project" value="TreeGrafter"/>
</dbReference>
<dbReference type="InterPro" id="IPR011993">
    <property type="entry name" value="PH-like_dom_sf"/>
</dbReference>
<dbReference type="CDD" id="cd01211">
    <property type="entry name" value="PTB_Rab6GAP"/>
    <property type="match status" value="1"/>
</dbReference>